<proteinExistence type="evidence at transcript level"/>
<keyword evidence="2" id="KW-0808">Transferase</keyword>
<keyword evidence="2" id="KW-0548">Nucleotidyltransferase</keyword>
<evidence type="ECO:0000313" key="2">
    <source>
        <dbReference type="EMBL" id="JAG89905.1"/>
    </source>
</evidence>
<dbReference type="EMBL" id="GBZX01002835">
    <property type="protein sequence ID" value="JAG89905.1"/>
    <property type="molecule type" value="mRNA"/>
</dbReference>
<feature type="non-terminal residue" evidence="2">
    <location>
        <position position="100"/>
    </location>
</feature>
<keyword evidence="1" id="KW-0812">Transmembrane</keyword>
<accession>A0A0C9QYQ4</accession>
<feature type="non-terminal residue" evidence="2">
    <location>
        <position position="1"/>
    </location>
</feature>
<dbReference type="AlphaFoldDB" id="A0A0C9QYQ4"/>
<evidence type="ECO:0000256" key="1">
    <source>
        <dbReference type="SAM" id="Phobius"/>
    </source>
</evidence>
<name>A0A0C9QYQ4_AMBAM</name>
<sequence length="100" mass="11065">LKNNCVCGFDGIKVAPMKAIAGLIFDLLCHLTIQILIKGIFPEKMKVARVAVFFKGGAENSVSYCRPKSVLPVFSKIVDEAINNRITDYLNKYQLISSSQ</sequence>
<keyword evidence="1" id="KW-1133">Transmembrane helix</keyword>
<organism evidence="2">
    <name type="scientific">Amblyomma americanum</name>
    <name type="common">Lone star tick</name>
    <dbReference type="NCBI Taxonomy" id="6943"/>
    <lineage>
        <taxon>Eukaryota</taxon>
        <taxon>Metazoa</taxon>
        <taxon>Ecdysozoa</taxon>
        <taxon>Arthropoda</taxon>
        <taxon>Chelicerata</taxon>
        <taxon>Arachnida</taxon>
        <taxon>Acari</taxon>
        <taxon>Parasitiformes</taxon>
        <taxon>Ixodida</taxon>
        <taxon>Ixodoidea</taxon>
        <taxon>Ixodidae</taxon>
        <taxon>Amblyomminae</taxon>
        <taxon>Amblyomma</taxon>
    </lineage>
</organism>
<feature type="transmembrane region" description="Helical" evidence="1">
    <location>
        <begin position="19"/>
        <end position="37"/>
    </location>
</feature>
<reference evidence="2" key="1">
    <citation type="journal article" date="2015" name="PLoS ONE">
        <title>An Insight into the Sialome of the Lone Star Tick, Amblyomma americanum, with a Glimpse on Its Time Dependent Gene Expression.</title>
        <authorList>
            <person name="Karim S."/>
            <person name="Ribeiro J.M."/>
        </authorList>
    </citation>
    <scope>NUCLEOTIDE SEQUENCE</scope>
    <source>
        <tissue evidence="2">Salivary gland</tissue>
    </source>
</reference>
<keyword evidence="1" id="KW-0472">Membrane</keyword>
<keyword evidence="2" id="KW-0695">RNA-directed DNA polymerase</keyword>
<protein>
    <submittedName>
        <fullName evidence="2">Putative reverse transcriptase-like protein</fullName>
    </submittedName>
</protein>
<dbReference type="GO" id="GO:0003964">
    <property type="term" value="F:RNA-directed DNA polymerase activity"/>
    <property type="evidence" value="ECO:0007669"/>
    <property type="project" value="UniProtKB-KW"/>
</dbReference>